<dbReference type="GO" id="GO:0003777">
    <property type="term" value="F:microtubule motor activity"/>
    <property type="evidence" value="ECO:0007669"/>
    <property type="project" value="InterPro"/>
</dbReference>
<proteinExistence type="inferred from homology"/>
<keyword evidence="1" id="KW-0493">Microtubule</keyword>
<feature type="domain" description="Kinesin motor" evidence="6">
    <location>
        <begin position="1"/>
        <end position="73"/>
    </location>
</feature>
<feature type="compositionally biased region" description="Polar residues" evidence="5">
    <location>
        <begin position="419"/>
        <end position="440"/>
    </location>
</feature>
<dbReference type="GO" id="GO:0005524">
    <property type="term" value="F:ATP binding"/>
    <property type="evidence" value="ECO:0007669"/>
    <property type="project" value="InterPro"/>
</dbReference>
<dbReference type="InterPro" id="IPR001752">
    <property type="entry name" value="Kinesin_motor_dom"/>
</dbReference>
<dbReference type="EMBL" id="GBRH01221079">
    <property type="protein sequence ID" value="JAD76816.1"/>
    <property type="molecule type" value="Transcribed_RNA"/>
</dbReference>
<evidence type="ECO:0000256" key="1">
    <source>
        <dbReference type="ARBA" id="ARBA00022701"/>
    </source>
</evidence>
<evidence type="ECO:0000259" key="6">
    <source>
        <dbReference type="PROSITE" id="PS50067"/>
    </source>
</evidence>
<dbReference type="InterPro" id="IPR036961">
    <property type="entry name" value="Kinesin_motor_dom_sf"/>
</dbReference>
<feature type="region of interest" description="Disordered" evidence="5">
    <location>
        <begin position="343"/>
        <end position="469"/>
    </location>
</feature>
<dbReference type="GO" id="GO:0007018">
    <property type="term" value="P:microtubule-based movement"/>
    <property type="evidence" value="ECO:0007669"/>
    <property type="project" value="InterPro"/>
</dbReference>
<protein>
    <recommendedName>
        <fullName evidence="6">Kinesin motor domain-containing protein</fullName>
    </recommendedName>
</protein>
<feature type="region of interest" description="Disordered" evidence="5">
    <location>
        <begin position="500"/>
        <end position="532"/>
    </location>
</feature>
<evidence type="ECO:0000256" key="2">
    <source>
        <dbReference type="ARBA" id="ARBA00023175"/>
    </source>
</evidence>
<reference evidence="7" key="1">
    <citation type="submission" date="2014-09" db="EMBL/GenBank/DDBJ databases">
        <authorList>
            <person name="Magalhaes I.L.F."/>
            <person name="Oliveira U."/>
            <person name="Santos F.R."/>
            <person name="Vidigal T.H.D.A."/>
            <person name="Brescovit A.D."/>
            <person name="Santos A.J."/>
        </authorList>
    </citation>
    <scope>NUCLEOTIDE SEQUENCE</scope>
    <source>
        <tissue evidence="7">Shoot tissue taken approximately 20 cm above the soil surface</tissue>
    </source>
</reference>
<feature type="compositionally biased region" description="Basic and acidic residues" evidence="5">
    <location>
        <begin position="385"/>
        <end position="418"/>
    </location>
</feature>
<sequence length="592" mass="66429">MVFSLCLRSLLEHQKNQKKPLEKHFKNSMLTRYLRDYLEGRKKMTLILNVKPGDDDYLDTSFLLRQASPYMKKKYTSLEDSSDLISQKRSNISLVCQQNKKKRKVHKPEVIVVEQKENIVTDNIIQVSERDKAQHKFLNSELRRVSRSEEIMTNFARALWTVLKQYKHKLLESEDAAERMKELIRDKDIQIMELKKELEVLNSCCSCKNFPIVEDTFDEQDDAASSGQSAWSLVSLSNKPVVGSCDAAVGNFHLIEEVSEEFKCHGPESSSAHCGLKGESDNCSTSGISLILDEELSSRHFMPEKSCSPDAFGPKFDTEKGNTEVKVQVVYKELDRPGSFAEETSAHAGGVTPASSHSDNPSDQSLTETGRFSLSPQFTSCSKKGTIEQREKDKEELSKITVEDIQHDINTREVKHPDSLSSSWQVNSDTEDVSPSQSSLELHGMVASQKTPEELEPESERREPAVEESIVEYGCSQPPDQIEDYGGMLPCLPKETTAPVKASIAPNKDSQAEEIADRRKDPLASRPRNTKKIASRRLQPVAAMMLKEFTGADINADVKREERGKSSSSEATGKSDALIQLLKGRLVPLRRA</sequence>
<keyword evidence="2" id="KW-0505">Motor protein</keyword>
<dbReference type="PROSITE" id="PS50067">
    <property type="entry name" value="KINESIN_MOTOR_2"/>
    <property type="match status" value="1"/>
</dbReference>
<evidence type="ECO:0000256" key="5">
    <source>
        <dbReference type="SAM" id="MobiDB-lite"/>
    </source>
</evidence>
<dbReference type="GO" id="GO:0008017">
    <property type="term" value="F:microtubule binding"/>
    <property type="evidence" value="ECO:0007669"/>
    <property type="project" value="InterPro"/>
</dbReference>
<dbReference type="GO" id="GO:0005874">
    <property type="term" value="C:microtubule"/>
    <property type="evidence" value="ECO:0007669"/>
    <property type="project" value="UniProtKB-KW"/>
</dbReference>
<reference evidence="7" key="2">
    <citation type="journal article" date="2015" name="Data Brief">
        <title>Shoot transcriptome of the giant reed, Arundo donax.</title>
        <authorList>
            <person name="Barrero R.A."/>
            <person name="Guerrero F.D."/>
            <person name="Moolhuijzen P."/>
            <person name="Goolsby J.A."/>
            <person name="Tidwell J."/>
            <person name="Bellgard S.E."/>
            <person name="Bellgard M.I."/>
        </authorList>
    </citation>
    <scope>NUCLEOTIDE SEQUENCE</scope>
    <source>
        <tissue evidence="7">Shoot tissue taken approximately 20 cm above the soil surface</tissue>
    </source>
</reference>
<organism evidence="7">
    <name type="scientific">Arundo donax</name>
    <name type="common">Giant reed</name>
    <name type="synonym">Donax arundinaceus</name>
    <dbReference type="NCBI Taxonomy" id="35708"/>
    <lineage>
        <taxon>Eukaryota</taxon>
        <taxon>Viridiplantae</taxon>
        <taxon>Streptophyta</taxon>
        <taxon>Embryophyta</taxon>
        <taxon>Tracheophyta</taxon>
        <taxon>Spermatophyta</taxon>
        <taxon>Magnoliopsida</taxon>
        <taxon>Liliopsida</taxon>
        <taxon>Poales</taxon>
        <taxon>Poaceae</taxon>
        <taxon>PACMAD clade</taxon>
        <taxon>Arundinoideae</taxon>
        <taxon>Arundineae</taxon>
        <taxon>Arundo</taxon>
    </lineage>
</organism>
<evidence type="ECO:0000256" key="4">
    <source>
        <dbReference type="SAM" id="Coils"/>
    </source>
</evidence>
<feature type="region of interest" description="Disordered" evidence="5">
    <location>
        <begin position="550"/>
        <end position="575"/>
    </location>
</feature>
<comment type="caution">
    <text evidence="3">Lacks conserved residue(s) required for the propagation of feature annotation.</text>
</comment>
<keyword evidence="4" id="KW-0175">Coiled coil</keyword>
<dbReference type="SUPFAM" id="SSF52540">
    <property type="entry name" value="P-loop containing nucleoside triphosphate hydrolases"/>
    <property type="match status" value="1"/>
</dbReference>
<feature type="compositionally biased region" description="Basic and acidic residues" evidence="5">
    <location>
        <begin position="556"/>
        <end position="565"/>
    </location>
</feature>
<dbReference type="Gene3D" id="3.40.850.10">
    <property type="entry name" value="Kinesin motor domain"/>
    <property type="match status" value="1"/>
</dbReference>
<dbReference type="AlphaFoldDB" id="A0A0A9CMI4"/>
<feature type="compositionally biased region" description="Polar residues" evidence="5">
    <location>
        <begin position="353"/>
        <end position="383"/>
    </location>
</feature>
<feature type="coiled-coil region" evidence="4">
    <location>
        <begin position="163"/>
        <end position="197"/>
    </location>
</feature>
<comment type="similarity">
    <text evidence="3">Belongs to the TRAFAC class myosin-kinesin ATPase superfamily. Kinesin family.</text>
</comment>
<evidence type="ECO:0000313" key="7">
    <source>
        <dbReference type="EMBL" id="JAD76816.1"/>
    </source>
</evidence>
<name>A0A0A9CMI4_ARUDO</name>
<dbReference type="InterPro" id="IPR027417">
    <property type="entry name" value="P-loop_NTPase"/>
</dbReference>
<evidence type="ECO:0000256" key="3">
    <source>
        <dbReference type="PROSITE-ProRule" id="PRU00283"/>
    </source>
</evidence>
<accession>A0A0A9CMI4</accession>